<proteinExistence type="predicted"/>
<protein>
    <submittedName>
        <fullName evidence="1">Uncharacterized protein</fullName>
    </submittedName>
</protein>
<evidence type="ECO:0000313" key="1">
    <source>
        <dbReference type="EMBL" id="KAK0521068.1"/>
    </source>
</evidence>
<gene>
    <name evidence="1" type="ORF">OC842_006895</name>
</gene>
<dbReference type="PANTHER" id="PTHR43558">
    <property type="entry name" value="REDUCTASE, PUTATIVE (AFU_ORTHOLOGUE AFUA_3G10540)-RELATED"/>
    <property type="match status" value="1"/>
</dbReference>
<dbReference type="PANTHER" id="PTHR43558:SF6">
    <property type="entry name" value="REDUCTASE, PUTATIVE (AFU_ORTHOLOGUE AFUA_3G10540)-RELATED"/>
    <property type="match status" value="1"/>
</dbReference>
<reference evidence="1" key="1">
    <citation type="journal article" date="2023" name="PhytoFront">
        <title>Draft Genome Resources of Seven Strains of Tilletia horrida, Causal Agent of Kernel Smut of Rice.</title>
        <authorList>
            <person name="Khanal S."/>
            <person name="Antony Babu S."/>
            <person name="Zhou X.G."/>
        </authorList>
    </citation>
    <scope>NUCLEOTIDE SEQUENCE</scope>
    <source>
        <strain evidence="1">TX3</strain>
    </source>
</reference>
<name>A0AAN6G720_9BASI</name>
<organism evidence="1 2">
    <name type="scientific">Tilletia horrida</name>
    <dbReference type="NCBI Taxonomy" id="155126"/>
    <lineage>
        <taxon>Eukaryota</taxon>
        <taxon>Fungi</taxon>
        <taxon>Dikarya</taxon>
        <taxon>Basidiomycota</taxon>
        <taxon>Ustilaginomycotina</taxon>
        <taxon>Exobasidiomycetes</taxon>
        <taxon>Tilletiales</taxon>
        <taxon>Tilletiaceae</taxon>
        <taxon>Tilletia</taxon>
    </lineage>
</organism>
<comment type="caution">
    <text evidence="1">The sequence shown here is derived from an EMBL/GenBank/DDBJ whole genome shotgun (WGS) entry which is preliminary data.</text>
</comment>
<dbReference type="Proteomes" id="UP001176521">
    <property type="component" value="Unassembled WGS sequence"/>
</dbReference>
<sequence length="578" mass="64680">MGPAARRCTVEAAGLVYARPSLDDILSSTDDAVDSEVVQHNSALAFVRPAAWRSHVFSVKDDLCTSPFLSFDGTDGTYYKYRAPVPDFSGHTVLHQKRQDIMVIASFPTFEHRFRVLSLDAFKGLNTRGLVFSGGFVTACLTTSVSEANAYSDSDIDIFLTVPSPRLATKVVSHLQGVLRHNVPDFDANFRTLRTPGVITLVPSAEYIGRGYRKIQIIMVLYDTPSDIVAHFDLDPVCVAYDLTDVYIAPRAMRSFWTGSTYATDALCASNAQRILKYCRRGFAVRFPDASYEYEPEDNEMEGRVLTVAKRLDEETSFVHSALLDLEPGHITAKNVYDLAERVRRGSHGQWLHSLTDFARLVALWNLVSDKVGLEEVLVRAIKGPYSAYGFYSEPQRECTNAATVCVDTESDVILDGLIASGFLSARVAERKIHDEERYVGNGTLACPTIQDACLKGGHLTVILPCGLAEKLEHHFGVNIVRLPYSQTVLDYYGIDLEACSWRLSKACIWGPSPHLREAPTYRLLKKVSQLTTWAMNRISYGAPFSSLRYSKTLEIMIDRDVEPWFNQEDQFVQWLCD</sequence>
<dbReference type="AlphaFoldDB" id="A0AAN6G720"/>
<keyword evidence="2" id="KW-1185">Reference proteome</keyword>
<evidence type="ECO:0000313" key="2">
    <source>
        <dbReference type="Proteomes" id="UP001176521"/>
    </source>
</evidence>
<accession>A0AAN6G720</accession>
<dbReference type="InterPro" id="IPR053354">
    <property type="entry name" value="MGDG_epimerase"/>
</dbReference>
<dbReference type="EMBL" id="JAPDMQ010000713">
    <property type="protein sequence ID" value="KAK0521068.1"/>
    <property type="molecule type" value="Genomic_DNA"/>
</dbReference>